<reference evidence="3" key="1">
    <citation type="journal article" date="2019" name="Nat. Commun.">
        <title>Expansion of phycobilisome linker gene families in mesophilic red algae.</title>
        <authorList>
            <person name="Lee J."/>
            <person name="Kim D."/>
            <person name="Bhattacharya D."/>
            <person name="Yoon H.S."/>
        </authorList>
    </citation>
    <scope>NUCLEOTIDE SEQUENCE [LARGE SCALE GENOMIC DNA]</scope>
    <source>
        <strain evidence="3">CCMP 1328</strain>
    </source>
</reference>
<dbReference type="AlphaFoldDB" id="A0A5J4YSU6"/>
<dbReference type="EMBL" id="VRMN01000004">
    <property type="protein sequence ID" value="KAA8494551.1"/>
    <property type="molecule type" value="Genomic_DNA"/>
</dbReference>
<gene>
    <name evidence="2" type="ORF">FVE85_2792</name>
</gene>
<organism evidence="2 3">
    <name type="scientific">Porphyridium purpureum</name>
    <name type="common">Red alga</name>
    <name type="synonym">Porphyridium cruentum</name>
    <dbReference type="NCBI Taxonomy" id="35688"/>
    <lineage>
        <taxon>Eukaryota</taxon>
        <taxon>Rhodophyta</taxon>
        <taxon>Bangiophyceae</taxon>
        <taxon>Porphyridiales</taxon>
        <taxon>Porphyridiaceae</taxon>
        <taxon>Porphyridium</taxon>
    </lineage>
</organism>
<comment type="caution">
    <text evidence="2">The sequence shown here is derived from an EMBL/GenBank/DDBJ whole genome shotgun (WGS) entry which is preliminary data.</text>
</comment>
<dbReference type="Proteomes" id="UP000324585">
    <property type="component" value="Unassembled WGS sequence"/>
</dbReference>
<sequence length="183" mass="19861">MSNSAGKTNEIARNSTAMTSRMSSADTPLCTRSSDSAVTARSEGRRAPGGGASRSSLEDSPVDVSFYSRRNQLTDEHEDPFNFDLDLDLDVAEAPRSPEELSLHNRKSLSSGSIRMRLRASSLTLSADSRGLTRGGSTRRSSAASMELHFKCLDSMNQLTAVQFSPRFVPTLEPIPEADEDTD</sequence>
<name>A0A5J4YSU6_PORPP</name>
<protein>
    <submittedName>
        <fullName evidence="2">Uncharacterized protein</fullName>
    </submittedName>
</protein>
<evidence type="ECO:0000256" key="1">
    <source>
        <dbReference type="SAM" id="MobiDB-lite"/>
    </source>
</evidence>
<keyword evidence="3" id="KW-1185">Reference proteome</keyword>
<accession>A0A5J4YSU6</accession>
<feature type="compositionally biased region" description="Polar residues" evidence="1">
    <location>
        <begin position="1"/>
        <end position="39"/>
    </location>
</feature>
<feature type="region of interest" description="Disordered" evidence="1">
    <location>
        <begin position="1"/>
        <end position="63"/>
    </location>
</feature>
<evidence type="ECO:0000313" key="3">
    <source>
        <dbReference type="Proteomes" id="UP000324585"/>
    </source>
</evidence>
<proteinExistence type="predicted"/>
<evidence type="ECO:0000313" key="2">
    <source>
        <dbReference type="EMBL" id="KAA8494551.1"/>
    </source>
</evidence>